<dbReference type="SUPFAM" id="SSF49464">
    <property type="entry name" value="Carboxypeptidase regulatory domain-like"/>
    <property type="match status" value="1"/>
</dbReference>
<keyword evidence="3" id="KW-0378">Hydrolase</keyword>
<feature type="domain" description="TonB-dependent transporter Oar-like beta-barrel" evidence="2">
    <location>
        <begin position="258"/>
        <end position="1166"/>
    </location>
</feature>
<dbReference type="Pfam" id="PF13620">
    <property type="entry name" value="CarboxypepD_reg"/>
    <property type="match status" value="1"/>
</dbReference>
<feature type="chain" id="PRO_5013303213" evidence="1">
    <location>
        <begin position="31"/>
        <end position="1174"/>
    </location>
</feature>
<dbReference type="OrthoDB" id="97893at2"/>
<dbReference type="InterPro" id="IPR057601">
    <property type="entry name" value="Oar-like_b-barrel"/>
</dbReference>
<dbReference type="AlphaFoldDB" id="A0A239DUX5"/>
<dbReference type="GO" id="GO:0004180">
    <property type="term" value="F:carboxypeptidase activity"/>
    <property type="evidence" value="ECO:0007669"/>
    <property type="project" value="UniProtKB-KW"/>
</dbReference>
<protein>
    <submittedName>
        <fullName evidence="3">Carboxypeptidase regulatory-like domain-containing protein</fullName>
    </submittedName>
</protein>
<dbReference type="InterPro" id="IPR008969">
    <property type="entry name" value="CarboxyPept-like_regulatory"/>
</dbReference>
<keyword evidence="4" id="KW-1185">Reference proteome</keyword>
<feature type="signal peptide" evidence="1">
    <location>
        <begin position="1"/>
        <end position="30"/>
    </location>
</feature>
<organism evidence="3 4">
    <name type="scientific">Granulicella rosea</name>
    <dbReference type="NCBI Taxonomy" id="474952"/>
    <lineage>
        <taxon>Bacteria</taxon>
        <taxon>Pseudomonadati</taxon>
        <taxon>Acidobacteriota</taxon>
        <taxon>Terriglobia</taxon>
        <taxon>Terriglobales</taxon>
        <taxon>Acidobacteriaceae</taxon>
        <taxon>Granulicella</taxon>
    </lineage>
</organism>
<name>A0A239DUX5_9BACT</name>
<keyword evidence="3" id="KW-0121">Carboxypeptidase</keyword>
<evidence type="ECO:0000313" key="4">
    <source>
        <dbReference type="Proteomes" id="UP000198356"/>
    </source>
</evidence>
<gene>
    <name evidence="3" type="ORF">SAMN05421770_101641</name>
</gene>
<evidence type="ECO:0000313" key="3">
    <source>
        <dbReference type="EMBL" id="SNS35758.1"/>
    </source>
</evidence>
<dbReference type="RefSeq" id="WP_089406918.1">
    <property type="nucleotide sequence ID" value="NZ_FZOU01000001.1"/>
</dbReference>
<dbReference type="EMBL" id="FZOU01000001">
    <property type="protein sequence ID" value="SNS35758.1"/>
    <property type="molecule type" value="Genomic_DNA"/>
</dbReference>
<dbReference type="Gene3D" id="2.60.40.1120">
    <property type="entry name" value="Carboxypeptidase-like, regulatory domain"/>
    <property type="match status" value="1"/>
</dbReference>
<dbReference type="Proteomes" id="UP000198356">
    <property type="component" value="Unassembled WGS sequence"/>
</dbReference>
<accession>A0A239DUX5</accession>
<sequence>MNSFSPGRERKLSNVLQLLAPLAVCLSAGAQVGSSTITGTVQDTTGAAIPNAEVVLLDTANQTTQTQTTNAAGFFTFVNLPASGFQVTINAAGFKSIRRTGIALHINDQLNLPALKLSIAENSASITVSTEEQIAPTTSGEQSYTLTSEQIEKLNIQGRSAIELLGLVPGAANAGNFNSNSYSAPVAGFTQNSSAFSVNGNRFDQVQIVSDGAPVTDVQTAGASAVTPNVDMIQESKIQTAAYSSDQPNGPVVVQTETKSGGKQFHGEVYLTTRNHALNTTDWRVKSLGLQKPDDSFYYPGGNIGGPVFLPGTSFNRNRDKLFFFFGFEKSIQNVQDPLIDIREAIVPTAAMRTGDFSNSAYLASLGKLDYYQGVAPCASGYNQTYCSSPGVLKSSAIDPGGKILLNLLPLPNADPSVFGGYNYIKSYLKSEPRDQETGRVDYNLTAKNHLSARYNHEGESVPFPYGLYNNFTLTPYPAPVSSDNHSNSITSRLSTTLPASFTNEVTFTLTRLVLGTNFTNTSAVSRTALGYPYGNIYNTGSDVVPNFSFSQSAHAGSLYVRGGDLPGYSTVEQTLVAGDQISKILRSHILKAGVYYERDSFNKRTTGQDNGSVTTSYYNYDKGTGNPFADLLVGAINSYSQSSANFMAQMLLPRFDFFVEDLWQANPRLTVNYGLRIDHIARWYDVNGRNVIFDPSLYNASGAVGNTSGLTNHMTNPNVTLSGSPSLGFQIAPSAGFAYDLRGDGKTVVRGGVGTNFYSDPGQNAFSAVQAPPNETFTSLYADTTLSQASSLPASSQYPTVYGIASQHDTRTPVTYSYNLAVAQELPERIHFQAAYTGNSSHNLAGYTAQNVVPEGCELPGGAGQAIGYAPGTYNDQLCRPYQNLGALSTVVHNLSSYFNSLQVTASRQTGFFNFWATYTYGKTLAYNCEDPFNMRRCYNPVPFDQSQAVNVSYLIKLPPVSKNHLGNHKVVNGILDGWEISGIEQVASGSPIGISANPQGNTYDGIHNRTINFYGVSDAANNYSAPNFDSRTITGTPDEAAAPTLICDPRKNLKSGQYFNAACFQAPAIGTSSTSPQIGTYRLPYIHGPRFHSDEIGLFKTFKLRDAQRFELRAQSFNFLNHPNYAFIQYDNDLYLEYDKAGTGLPTSSNNPGFAEQKLGSRSIQFSAKYYF</sequence>
<keyword evidence="3" id="KW-0645">Protease</keyword>
<proteinExistence type="predicted"/>
<evidence type="ECO:0000256" key="1">
    <source>
        <dbReference type="SAM" id="SignalP"/>
    </source>
</evidence>
<keyword evidence="1" id="KW-0732">Signal</keyword>
<reference evidence="3 4" key="1">
    <citation type="submission" date="2017-06" db="EMBL/GenBank/DDBJ databases">
        <authorList>
            <person name="Kim H.J."/>
            <person name="Triplett B.A."/>
        </authorList>
    </citation>
    <scope>NUCLEOTIDE SEQUENCE [LARGE SCALE GENOMIC DNA]</scope>
    <source>
        <strain evidence="3 4">DSM 18704</strain>
    </source>
</reference>
<evidence type="ECO:0000259" key="2">
    <source>
        <dbReference type="Pfam" id="PF25183"/>
    </source>
</evidence>
<dbReference type="Pfam" id="PF25183">
    <property type="entry name" value="OMP_b-brl_4"/>
    <property type="match status" value="1"/>
</dbReference>
<dbReference type="SUPFAM" id="SSF56935">
    <property type="entry name" value="Porins"/>
    <property type="match status" value="1"/>
</dbReference>